<feature type="compositionally biased region" description="Polar residues" evidence="1">
    <location>
        <begin position="90"/>
        <end position="99"/>
    </location>
</feature>
<evidence type="ECO:0000313" key="2">
    <source>
        <dbReference type="EMBL" id="KYM78340.1"/>
    </source>
</evidence>
<sequence length="99" mass="10882">MRSAPPSHVTTMSTGGDDRKPRGCIRDRVGSLLRVWRQREKEWMEGSKSERARGRGAVRQSGRPPGKQGRQAGRQATIGRQAGRQASKLAGSQCTSQDH</sequence>
<reference evidence="2 3" key="1">
    <citation type="submission" date="2015-09" db="EMBL/GenBank/DDBJ databases">
        <title>Atta colombica WGS genome.</title>
        <authorList>
            <person name="Nygaard S."/>
            <person name="Hu H."/>
            <person name="Boomsma J."/>
            <person name="Zhang G."/>
        </authorList>
    </citation>
    <scope>NUCLEOTIDE SEQUENCE [LARGE SCALE GENOMIC DNA]</scope>
    <source>
        <strain evidence="2">Treedump-2</strain>
        <tissue evidence="2">Whole body</tissue>
    </source>
</reference>
<name>A0A195B227_9HYME</name>
<feature type="region of interest" description="Disordered" evidence="1">
    <location>
        <begin position="1"/>
        <end position="25"/>
    </location>
</feature>
<feature type="compositionally biased region" description="Basic and acidic residues" evidence="1">
    <location>
        <begin position="41"/>
        <end position="53"/>
    </location>
</feature>
<accession>A0A195B227</accession>
<organism evidence="2 3">
    <name type="scientific">Atta colombica</name>
    <dbReference type="NCBI Taxonomy" id="520822"/>
    <lineage>
        <taxon>Eukaryota</taxon>
        <taxon>Metazoa</taxon>
        <taxon>Ecdysozoa</taxon>
        <taxon>Arthropoda</taxon>
        <taxon>Hexapoda</taxon>
        <taxon>Insecta</taxon>
        <taxon>Pterygota</taxon>
        <taxon>Neoptera</taxon>
        <taxon>Endopterygota</taxon>
        <taxon>Hymenoptera</taxon>
        <taxon>Apocrita</taxon>
        <taxon>Aculeata</taxon>
        <taxon>Formicoidea</taxon>
        <taxon>Formicidae</taxon>
        <taxon>Myrmicinae</taxon>
        <taxon>Atta</taxon>
    </lineage>
</organism>
<evidence type="ECO:0000313" key="3">
    <source>
        <dbReference type="Proteomes" id="UP000078540"/>
    </source>
</evidence>
<evidence type="ECO:0000256" key="1">
    <source>
        <dbReference type="SAM" id="MobiDB-lite"/>
    </source>
</evidence>
<keyword evidence="3" id="KW-1185">Reference proteome</keyword>
<gene>
    <name evidence="2" type="ORF">ALC53_10995</name>
</gene>
<protein>
    <submittedName>
        <fullName evidence="2">Uncharacterized protein</fullName>
    </submittedName>
</protein>
<dbReference type="AlphaFoldDB" id="A0A195B227"/>
<feature type="compositionally biased region" description="Basic and acidic residues" evidence="1">
    <location>
        <begin position="16"/>
        <end position="25"/>
    </location>
</feature>
<dbReference type="EMBL" id="KQ976662">
    <property type="protein sequence ID" value="KYM78340.1"/>
    <property type="molecule type" value="Genomic_DNA"/>
</dbReference>
<feature type="region of interest" description="Disordered" evidence="1">
    <location>
        <begin position="41"/>
        <end position="99"/>
    </location>
</feature>
<dbReference type="Proteomes" id="UP000078540">
    <property type="component" value="Unassembled WGS sequence"/>
</dbReference>
<proteinExistence type="predicted"/>